<comment type="similarity">
    <text evidence="2">Belongs to the complex I 49 kDa subunit family.</text>
</comment>
<dbReference type="PANTHER" id="PTHR43485">
    <property type="entry name" value="HYDROGENASE-4 COMPONENT G"/>
    <property type="match status" value="1"/>
</dbReference>
<organism evidence="4 5">
    <name type="scientific">Thermoproteus tenax (strain ATCC 35583 / DSM 2078 / JCM 9277 / NBRC 100435 / Kra 1)</name>
    <dbReference type="NCBI Taxonomy" id="768679"/>
    <lineage>
        <taxon>Archaea</taxon>
        <taxon>Thermoproteota</taxon>
        <taxon>Thermoprotei</taxon>
        <taxon>Thermoproteales</taxon>
        <taxon>Thermoproteaceae</taxon>
        <taxon>Thermoproteus</taxon>
    </lineage>
</organism>
<evidence type="ECO:0000313" key="5">
    <source>
        <dbReference type="Proteomes" id="UP000002654"/>
    </source>
</evidence>
<dbReference type="GeneID" id="11263227"/>
<dbReference type="EMBL" id="FN869859">
    <property type="protein sequence ID" value="CCC80894.1"/>
    <property type="molecule type" value="Genomic_DNA"/>
</dbReference>
<dbReference type="PATRIC" id="fig|768679.9.peg.224"/>
<gene>
    <name evidence="4" type="primary">fqoD/nuoD</name>
    <name evidence="4" type="ordered locus">TTX_0215</name>
</gene>
<dbReference type="InterPro" id="IPR001135">
    <property type="entry name" value="NADH_Q_OxRdtase_suD"/>
</dbReference>
<dbReference type="GO" id="GO:0016651">
    <property type="term" value="F:oxidoreductase activity, acting on NAD(P)H"/>
    <property type="evidence" value="ECO:0007669"/>
    <property type="project" value="InterPro"/>
</dbReference>
<dbReference type="PANTHER" id="PTHR43485:SF1">
    <property type="entry name" value="FORMATE HYDROGENLYASE SUBUNIT 5-RELATED"/>
    <property type="match status" value="1"/>
</dbReference>
<reference evidence="4 5" key="1">
    <citation type="journal article" date="2011" name="PLoS ONE">
        <title>The complete genome sequence of Thermoproteus tenax: a physiologically versatile member of the Crenarchaeota.</title>
        <authorList>
            <person name="Siebers B."/>
            <person name="Zaparty M."/>
            <person name="Raddatz G."/>
            <person name="Tjaden B."/>
            <person name="Albers S.V."/>
            <person name="Bell S.D."/>
            <person name="Blombach F."/>
            <person name="Kletzin A."/>
            <person name="Kyrpides N."/>
            <person name="Lanz C."/>
            <person name="Plagens A."/>
            <person name="Rampp M."/>
            <person name="Rosinus A."/>
            <person name="von Jan M."/>
            <person name="Makarova K.S."/>
            <person name="Klenk H.P."/>
            <person name="Schuster S.C."/>
            <person name="Hensel R."/>
        </authorList>
    </citation>
    <scope>NUCLEOTIDE SEQUENCE [LARGE SCALE GENOMIC DNA]</scope>
    <source>
        <strain evidence="5">ATCC 35583 / DSM 2078 / JCM 9277 / NBRC 100435 / Kra 1</strain>
    </source>
</reference>
<dbReference type="OrthoDB" id="43567at2157"/>
<accession>G4RMV0</accession>
<keyword evidence="1 4" id="KW-0560">Oxidoreductase</keyword>
<dbReference type="Pfam" id="PF00346">
    <property type="entry name" value="Complex1_49kDa"/>
    <property type="match status" value="1"/>
</dbReference>
<dbReference type="GO" id="GO:0048038">
    <property type="term" value="F:quinone binding"/>
    <property type="evidence" value="ECO:0007669"/>
    <property type="project" value="InterPro"/>
</dbReference>
<keyword evidence="2" id="KW-0813">Transport</keyword>
<dbReference type="eggNOG" id="arCOG01548">
    <property type="taxonomic scope" value="Archaea"/>
</dbReference>
<dbReference type="SUPFAM" id="SSF56762">
    <property type="entry name" value="HydB/Nqo4-like"/>
    <property type="match status" value="1"/>
</dbReference>
<keyword evidence="2" id="KW-0520">NAD</keyword>
<dbReference type="InterPro" id="IPR014029">
    <property type="entry name" value="NADH_UbQ_OxRdtase_49kDa_CS"/>
</dbReference>
<evidence type="ECO:0000256" key="2">
    <source>
        <dbReference type="RuleBase" id="RU003685"/>
    </source>
</evidence>
<dbReference type="InterPro" id="IPR052197">
    <property type="entry name" value="ComplexI_49kDa-like"/>
</dbReference>
<evidence type="ECO:0000313" key="4">
    <source>
        <dbReference type="EMBL" id="CCC80894.1"/>
    </source>
</evidence>
<sequence length="406" mass="45284">MMEWPFDKRPGSTFFIEREEEIAPGEKGLALVVGPQHPGSGHMRLFVIVDGDIIVDVRPDPGFVHRGIEKLAERRPFWVVPPLIEKASIMDSTNVILPYVHAVEKALGLVPPPRARFLRSIMSELNRIRTHLYDLALHGIFIGHSTAFMWGFGMGDLIAEVQAKVTGARTTSAYPIPGGVRRDLSTDDRQTILRLLEKLRGRLPDYEKIFLKNPLVKMRLEGVGVLEAKRAAELGAVGPSARGSGLFHDTRADAPYDAYVDIKPRVVVEKGGDAWARTLVRWGEIWASIEFIEEAIKALPEGDIIDEGLLALAPNYRREGSVTGILGVLTQLRPARGEYSSVVEMSRGASLVQIYATESAYLRRVRFVTPSWRNLKPMVEAMKGYRLADLPAIYMSFGYFPPEADR</sequence>
<dbReference type="Proteomes" id="UP000002654">
    <property type="component" value="Chromosome"/>
</dbReference>
<dbReference type="GO" id="GO:0051287">
    <property type="term" value="F:NAD binding"/>
    <property type="evidence" value="ECO:0007669"/>
    <property type="project" value="InterPro"/>
</dbReference>
<dbReference type="PROSITE" id="PS00535">
    <property type="entry name" value="COMPLEX1_49K"/>
    <property type="match status" value="1"/>
</dbReference>
<dbReference type="PaxDb" id="768679-TTX_0215"/>
<dbReference type="RefSeq" id="WP_014126151.1">
    <property type="nucleotide sequence ID" value="NC_016070.1"/>
</dbReference>
<proteinExistence type="inferred from homology"/>
<dbReference type="Gene3D" id="1.10.645.10">
    <property type="entry name" value="Cytochrome-c3 Hydrogenase, chain B"/>
    <property type="match status" value="1"/>
</dbReference>
<evidence type="ECO:0000259" key="3">
    <source>
        <dbReference type="Pfam" id="PF00346"/>
    </source>
</evidence>
<keyword evidence="5" id="KW-1185">Reference proteome</keyword>
<name>G4RMV0_THETK</name>
<protein>
    <submittedName>
        <fullName evidence="4">Ferredoxin:quinone oxidoreductase, complex I, subunit D</fullName>
        <ecNumber evidence="4">1.6.5.3</ecNumber>
    </submittedName>
</protein>
<feature type="domain" description="NADH-quinone oxidoreductase subunit D" evidence="3">
    <location>
        <begin position="142"/>
        <end position="406"/>
    </location>
</feature>
<evidence type="ECO:0000256" key="1">
    <source>
        <dbReference type="ARBA" id="ARBA00023002"/>
    </source>
</evidence>
<dbReference type="AlphaFoldDB" id="G4RMV0"/>
<dbReference type="InterPro" id="IPR029014">
    <property type="entry name" value="NiFe-Hase_large"/>
</dbReference>
<dbReference type="HOGENOM" id="CLU_015134_1_2_2"/>
<dbReference type="STRING" id="768679.TTX_0215"/>
<keyword evidence="2" id="KW-1278">Translocase</keyword>
<dbReference type="EC" id="1.6.5.3" evidence="4"/>
<dbReference type="KEGG" id="ttn:TTX_0215"/>